<dbReference type="InterPro" id="IPR011625">
    <property type="entry name" value="A2M_N_BRD"/>
</dbReference>
<protein>
    <recommendedName>
        <fullName evidence="1">Alpha-2-macroglobulin bait region domain-containing protein</fullName>
    </recommendedName>
</protein>
<evidence type="ECO:0000259" key="1">
    <source>
        <dbReference type="SMART" id="SM01359"/>
    </source>
</evidence>
<feature type="domain" description="Alpha-2-macroglobulin bait region" evidence="1">
    <location>
        <begin position="64"/>
        <end position="212"/>
    </location>
</feature>
<dbReference type="GO" id="GO:0004866">
    <property type="term" value="F:endopeptidase inhibitor activity"/>
    <property type="evidence" value="ECO:0007669"/>
    <property type="project" value="TreeGrafter"/>
</dbReference>
<accession>X0UGX7</accession>
<dbReference type="PANTHER" id="PTHR40094">
    <property type="entry name" value="ALPHA-2-MACROGLOBULIN HOMOLOG"/>
    <property type="match status" value="1"/>
</dbReference>
<dbReference type="AlphaFoldDB" id="X0UGX7"/>
<name>X0UGX7_9ZZZZ</name>
<sequence length="226" mass="25588">HTEKIKIPKTGRGSLRFTPDVTGRMKIIVRQEGAKKDQKPVEGHCYLWIASKTGAEAHYAYNDLKIVPAKDQWEIGQKMRVLVNSRFTNSRVLLTGEADDVLFSQVVHVKKNSKMVTINVDEKLCPNFRLTATLLRDNRLLMDIKEIVVPPTHKFLKVTATLDKGDLGGGEGNKFQPREKTKVRVKLTDMRTGKPVAGQVTLMMVDSSVYYIQPEFRQAIEKAFYG</sequence>
<feature type="non-terminal residue" evidence="2">
    <location>
        <position position="1"/>
    </location>
</feature>
<gene>
    <name evidence="2" type="ORF">S01H1_21946</name>
</gene>
<evidence type="ECO:0000313" key="2">
    <source>
        <dbReference type="EMBL" id="GAF98556.1"/>
    </source>
</evidence>
<comment type="caution">
    <text evidence="2">The sequence shown here is derived from an EMBL/GenBank/DDBJ whole genome shotgun (WGS) entry which is preliminary data.</text>
</comment>
<dbReference type="EMBL" id="BARS01012275">
    <property type="protein sequence ID" value="GAF98556.1"/>
    <property type="molecule type" value="Genomic_DNA"/>
</dbReference>
<dbReference type="SMART" id="SM01359">
    <property type="entry name" value="A2M_N_2"/>
    <property type="match status" value="1"/>
</dbReference>
<reference evidence="2" key="1">
    <citation type="journal article" date="2014" name="Front. Microbiol.">
        <title>High frequency of phylogenetically diverse reductive dehalogenase-homologous genes in deep subseafloor sedimentary metagenomes.</title>
        <authorList>
            <person name="Kawai M."/>
            <person name="Futagami T."/>
            <person name="Toyoda A."/>
            <person name="Takaki Y."/>
            <person name="Nishi S."/>
            <person name="Hori S."/>
            <person name="Arai W."/>
            <person name="Tsubouchi T."/>
            <person name="Morono Y."/>
            <person name="Uchiyama I."/>
            <person name="Ito T."/>
            <person name="Fujiyama A."/>
            <person name="Inagaki F."/>
            <person name="Takami H."/>
        </authorList>
    </citation>
    <scope>NUCLEOTIDE SEQUENCE</scope>
    <source>
        <strain evidence="2">Expedition CK06-06</strain>
    </source>
</reference>
<dbReference type="Pfam" id="PF07703">
    <property type="entry name" value="A2M_BRD"/>
    <property type="match status" value="1"/>
</dbReference>
<dbReference type="PANTHER" id="PTHR40094:SF1">
    <property type="entry name" value="UBIQUITIN DOMAIN-CONTAINING PROTEIN"/>
    <property type="match status" value="1"/>
</dbReference>
<organism evidence="2">
    <name type="scientific">marine sediment metagenome</name>
    <dbReference type="NCBI Taxonomy" id="412755"/>
    <lineage>
        <taxon>unclassified sequences</taxon>
        <taxon>metagenomes</taxon>
        <taxon>ecological metagenomes</taxon>
    </lineage>
</organism>
<feature type="non-terminal residue" evidence="2">
    <location>
        <position position="226"/>
    </location>
</feature>
<proteinExistence type="predicted"/>
<dbReference type="InterPro" id="IPR051802">
    <property type="entry name" value="YfhM-like"/>
</dbReference>